<protein>
    <submittedName>
        <fullName evidence="12">Cytochrome P450</fullName>
    </submittedName>
</protein>
<evidence type="ECO:0000256" key="10">
    <source>
        <dbReference type="RuleBase" id="RU000461"/>
    </source>
</evidence>
<dbReference type="InterPro" id="IPR017972">
    <property type="entry name" value="Cyt_P450_CS"/>
</dbReference>
<evidence type="ECO:0000256" key="6">
    <source>
        <dbReference type="ARBA" id="ARBA00023002"/>
    </source>
</evidence>
<keyword evidence="6 10" id="KW-0560">Oxidoreductase</keyword>
<evidence type="ECO:0000313" key="13">
    <source>
        <dbReference type="Proteomes" id="UP000053477"/>
    </source>
</evidence>
<dbReference type="InterPro" id="IPR002401">
    <property type="entry name" value="Cyt_P450_E_grp-I"/>
</dbReference>
<evidence type="ECO:0000256" key="11">
    <source>
        <dbReference type="SAM" id="SignalP"/>
    </source>
</evidence>
<dbReference type="PANTHER" id="PTHR46300">
    <property type="entry name" value="P450, PUTATIVE (EUROFUNG)-RELATED-RELATED"/>
    <property type="match status" value="1"/>
</dbReference>
<evidence type="ECO:0000256" key="5">
    <source>
        <dbReference type="ARBA" id="ARBA00022723"/>
    </source>
</evidence>
<gene>
    <name evidence="12" type="ORF">SCHPADRAFT_916753</name>
</gene>
<dbReference type="InParanoid" id="A0A0H2RHY8"/>
<dbReference type="PROSITE" id="PS00086">
    <property type="entry name" value="CYTOCHROME_P450"/>
    <property type="match status" value="1"/>
</dbReference>
<dbReference type="EMBL" id="KQ086066">
    <property type="protein sequence ID" value="KLO09108.1"/>
    <property type="molecule type" value="Genomic_DNA"/>
</dbReference>
<dbReference type="InterPro" id="IPR050364">
    <property type="entry name" value="Cytochrome_P450_fung"/>
</dbReference>
<keyword evidence="5 9" id="KW-0479">Metal-binding</keyword>
<evidence type="ECO:0000256" key="1">
    <source>
        <dbReference type="ARBA" id="ARBA00001971"/>
    </source>
</evidence>
<dbReference type="SUPFAM" id="SSF48264">
    <property type="entry name" value="Cytochrome P450"/>
    <property type="match status" value="1"/>
</dbReference>
<sequence length="514" mass="58839">MIPPWFPIAIPVLVLLWARFVASRKALQRRKGLPYPPGPKGLPFIGNALDMPTSREWEKAAEWRSKYGDLVFLEVLGKPMLFINSYEAAVELLERRWPIYSSRPHFTMATELEEWDWVITLLPYNDVWKRHRPYLQKFLQPPGVSQYFGVQTKEAHKLCNLLLDSPEGFMHHIRSVTGSTIMSIAYGHEVTTEDDRFIRLVVDGVNAFNDATTPGNYFVDFIPWLKYVPEWVPGARFKRVAREAKALSHKVWREPHEESKRQFFEGTAKPSLTSKMIEQNLQENGQILDEDVISRISGTAFAAGADTTVSTLQTFVLAMVMFPEVQKKAQEEVDRVVGHDRLPTFEDRSRMPYIEALCKECLRWQPLTPLGGPHATSADDIYNGYFIPEGCMVLANQWLMSQDPDVYPEPHIFRPERFVESEKGLGVQRDPVKISFGFGRRFCPGRHLAQNSMFIIVATVLAAFDISKAKDSDGKEIEPDVEYSTNILRHPSPFKCAIKSRSNFSEQLVRQSVE</sequence>
<accession>A0A0H2RHY8</accession>
<evidence type="ECO:0000313" key="12">
    <source>
        <dbReference type="EMBL" id="KLO09108.1"/>
    </source>
</evidence>
<evidence type="ECO:0000256" key="4">
    <source>
        <dbReference type="ARBA" id="ARBA00022617"/>
    </source>
</evidence>
<dbReference type="CDD" id="cd11065">
    <property type="entry name" value="CYP64-like"/>
    <property type="match status" value="1"/>
</dbReference>
<evidence type="ECO:0000256" key="9">
    <source>
        <dbReference type="PIRSR" id="PIRSR602401-1"/>
    </source>
</evidence>
<keyword evidence="4 9" id="KW-0349">Heme</keyword>
<name>A0A0H2RHY8_9AGAM</name>
<dbReference type="InterPro" id="IPR001128">
    <property type="entry name" value="Cyt_P450"/>
</dbReference>
<feature type="signal peptide" evidence="11">
    <location>
        <begin position="1"/>
        <end position="23"/>
    </location>
</feature>
<evidence type="ECO:0000256" key="8">
    <source>
        <dbReference type="ARBA" id="ARBA00023033"/>
    </source>
</evidence>
<evidence type="ECO:0000256" key="7">
    <source>
        <dbReference type="ARBA" id="ARBA00023004"/>
    </source>
</evidence>
<keyword evidence="8 10" id="KW-0503">Monooxygenase</keyword>
<dbReference type="GO" id="GO:0020037">
    <property type="term" value="F:heme binding"/>
    <property type="evidence" value="ECO:0007669"/>
    <property type="project" value="InterPro"/>
</dbReference>
<feature type="binding site" description="axial binding residue" evidence="9">
    <location>
        <position position="443"/>
    </location>
    <ligand>
        <name>heme</name>
        <dbReference type="ChEBI" id="CHEBI:30413"/>
    </ligand>
    <ligandPart>
        <name>Fe</name>
        <dbReference type="ChEBI" id="CHEBI:18248"/>
    </ligandPart>
</feature>
<proteinExistence type="inferred from homology"/>
<keyword evidence="7 9" id="KW-0408">Iron</keyword>
<feature type="chain" id="PRO_5005201748" evidence="11">
    <location>
        <begin position="24"/>
        <end position="514"/>
    </location>
</feature>
<keyword evidence="11" id="KW-0732">Signal</keyword>
<dbReference type="Gene3D" id="1.10.630.10">
    <property type="entry name" value="Cytochrome P450"/>
    <property type="match status" value="1"/>
</dbReference>
<dbReference type="GO" id="GO:0005506">
    <property type="term" value="F:iron ion binding"/>
    <property type="evidence" value="ECO:0007669"/>
    <property type="project" value="InterPro"/>
</dbReference>
<comment type="similarity">
    <text evidence="3 10">Belongs to the cytochrome P450 family.</text>
</comment>
<dbReference type="GO" id="GO:0016705">
    <property type="term" value="F:oxidoreductase activity, acting on paired donors, with incorporation or reduction of molecular oxygen"/>
    <property type="evidence" value="ECO:0007669"/>
    <property type="project" value="InterPro"/>
</dbReference>
<dbReference type="AlphaFoldDB" id="A0A0H2RHY8"/>
<organism evidence="12 13">
    <name type="scientific">Schizopora paradoxa</name>
    <dbReference type="NCBI Taxonomy" id="27342"/>
    <lineage>
        <taxon>Eukaryota</taxon>
        <taxon>Fungi</taxon>
        <taxon>Dikarya</taxon>
        <taxon>Basidiomycota</taxon>
        <taxon>Agaricomycotina</taxon>
        <taxon>Agaricomycetes</taxon>
        <taxon>Hymenochaetales</taxon>
        <taxon>Schizoporaceae</taxon>
        <taxon>Schizopora</taxon>
    </lineage>
</organism>
<dbReference type="Pfam" id="PF00067">
    <property type="entry name" value="p450"/>
    <property type="match status" value="1"/>
</dbReference>
<dbReference type="OrthoDB" id="2789670at2759"/>
<dbReference type="STRING" id="27342.A0A0H2RHY8"/>
<dbReference type="PRINTS" id="PR00385">
    <property type="entry name" value="P450"/>
</dbReference>
<comment type="pathway">
    <text evidence="2">Secondary metabolite biosynthesis.</text>
</comment>
<dbReference type="Proteomes" id="UP000053477">
    <property type="component" value="Unassembled WGS sequence"/>
</dbReference>
<reference evidence="12 13" key="1">
    <citation type="submission" date="2015-04" db="EMBL/GenBank/DDBJ databases">
        <title>Complete genome sequence of Schizopora paradoxa KUC8140, a cosmopolitan wood degrader in East Asia.</title>
        <authorList>
            <consortium name="DOE Joint Genome Institute"/>
            <person name="Min B."/>
            <person name="Park H."/>
            <person name="Jang Y."/>
            <person name="Kim J.-J."/>
            <person name="Kim K.H."/>
            <person name="Pangilinan J."/>
            <person name="Lipzen A."/>
            <person name="Riley R."/>
            <person name="Grigoriev I.V."/>
            <person name="Spatafora J.W."/>
            <person name="Choi I.-G."/>
        </authorList>
    </citation>
    <scope>NUCLEOTIDE SEQUENCE [LARGE SCALE GENOMIC DNA]</scope>
    <source>
        <strain evidence="12 13">KUC8140</strain>
    </source>
</reference>
<dbReference type="PRINTS" id="PR00463">
    <property type="entry name" value="EP450I"/>
</dbReference>
<evidence type="ECO:0000256" key="2">
    <source>
        <dbReference type="ARBA" id="ARBA00005179"/>
    </source>
</evidence>
<evidence type="ECO:0000256" key="3">
    <source>
        <dbReference type="ARBA" id="ARBA00010617"/>
    </source>
</evidence>
<dbReference type="PANTHER" id="PTHR46300:SF7">
    <property type="entry name" value="P450, PUTATIVE (EUROFUNG)-RELATED"/>
    <property type="match status" value="1"/>
</dbReference>
<dbReference type="InterPro" id="IPR036396">
    <property type="entry name" value="Cyt_P450_sf"/>
</dbReference>
<dbReference type="GO" id="GO:0004497">
    <property type="term" value="F:monooxygenase activity"/>
    <property type="evidence" value="ECO:0007669"/>
    <property type="project" value="UniProtKB-KW"/>
</dbReference>
<keyword evidence="13" id="KW-1185">Reference proteome</keyword>
<comment type="cofactor">
    <cofactor evidence="1 9">
        <name>heme</name>
        <dbReference type="ChEBI" id="CHEBI:30413"/>
    </cofactor>
</comment>